<dbReference type="InterPro" id="IPR050400">
    <property type="entry name" value="Bact_Cytoskel_RodZ"/>
</dbReference>
<keyword evidence="2" id="KW-0472">Membrane</keyword>
<dbReference type="Pfam" id="PF13464">
    <property type="entry name" value="RodZ_C"/>
    <property type="match status" value="1"/>
</dbReference>
<gene>
    <name evidence="4" type="ORF">SAMN06297144_0886</name>
</gene>
<dbReference type="CDD" id="cd00093">
    <property type="entry name" value="HTH_XRE"/>
    <property type="match status" value="1"/>
</dbReference>
<evidence type="ECO:0000313" key="4">
    <source>
        <dbReference type="EMBL" id="SOB80094.1"/>
    </source>
</evidence>
<dbReference type="InterPro" id="IPR001387">
    <property type="entry name" value="Cro/C1-type_HTH"/>
</dbReference>
<feature type="region of interest" description="Disordered" evidence="1">
    <location>
        <begin position="1"/>
        <end position="38"/>
    </location>
</feature>
<dbReference type="PANTHER" id="PTHR34475">
    <property type="match status" value="1"/>
</dbReference>
<feature type="compositionally biased region" description="Basic and acidic residues" evidence="1">
    <location>
        <begin position="8"/>
        <end position="21"/>
    </location>
</feature>
<dbReference type="Pfam" id="PF13413">
    <property type="entry name" value="HTH_25"/>
    <property type="match status" value="1"/>
</dbReference>
<dbReference type="EMBL" id="OBMI01000001">
    <property type="protein sequence ID" value="SOB80094.1"/>
    <property type="molecule type" value="Genomic_DNA"/>
</dbReference>
<dbReference type="AlphaFoldDB" id="A0A285QF28"/>
<protein>
    <submittedName>
        <fullName evidence="4">Protein RodZ, contains Xre-like HTH and DUF4115 domains</fullName>
    </submittedName>
</protein>
<evidence type="ECO:0000259" key="3">
    <source>
        <dbReference type="SMART" id="SM00530"/>
    </source>
</evidence>
<name>A0A285QF28_9SPHN</name>
<dbReference type="SUPFAM" id="SSF47413">
    <property type="entry name" value="lambda repressor-like DNA-binding domains"/>
    <property type="match status" value="1"/>
</dbReference>
<reference evidence="4 5" key="1">
    <citation type="submission" date="2017-07" db="EMBL/GenBank/DDBJ databases">
        <authorList>
            <person name="Sun Z.S."/>
            <person name="Albrecht U."/>
            <person name="Echele G."/>
            <person name="Lee C.C."/>
        </authorList>
    </citation>
    <scope>NUCLEOTIDE SEQUENCE [LARGE SCALE GENOMIC DNA]</scope>
    <source>
        <strain evidence="4 5">CGMCC 1.12672</strain>
    </source>
</reference>
<evidence type="ECO:0000313" key="5">
    <source>
        <dbReference type="Proteomes" id="UP000219494"/>
    </source>
</evidence>
<keyword evidence="2" id="KW-0812">Transmembrane</keyword>
<organism evidence="4 5">
    <name type="scientific">Sphingomonas guangdongensis</name>
    <dbReference type="NCBI Taxonomy" id="1141890"/>
    <lineage>
        <taxon>Bacteria</taxon>
        <taxon>Pseudomonadati</taxon>
        <taxon>Pseudomonadota</taxon>
        <taxon>Alphaproteobacteria</taxon>
        <taxon>Sphingomonadales</taxon>
        <taxon>Sphingomonadaceae</taxon>
        <taxon>Sphingomonas</taxon>
    </lineage>
</organism>
<feature type="region of interest" description="Disordered" evidence="1">
    <location>
        <begin position="277"/>
        <end position="300"/>
    </location>
</feature>
<evidence type="ECO:0000256" key="2">
    <source>
        <dbReference type="SAM" id="Phobius"/>
    </source>
</evidence>
<dbReference type="GO" id="GO:0003677">
    <property type="term" value="F:DNA binding"/>
    <property type="evidence" value="ECO:0007669"/>
    <property type="project" value="InterPro"/>
</dbReference>
<dbReference type="SMART" id="SM00530">
    <property type="entry name" value="HTH_XRE"/>
    <property type="match status" value="1"/>
</dbReference>
<dbReference type="InterPro" id="IPR010982">
    <property type="entry name" value="Lambda_DNA-bd_dom_sf"/>
</dbReference>
<dbReference type="InterPro" id="IPR025194">
    <property type="entry name" value="RodZ-like_C"/>
</dbReference>
<evidence type="ECO:0000256" key="1">
    <source>
        <dbReference type="SAM" id="MobiDB-lite"/>
    </source>
</evidence>
<dbReference type="OrthoDB" id="9790252at2"/>
<dbReference type="PANTHER" id="PTHR34475:SF1">
    <property type="entry name" value="CYTOSKELETON PROTEIN RODZ"/>
    <property type="match status" value="1"/>
</dbReference>
<dbReference type="Proteomes" id="UP000219494">
    <property type="component" value="Unassembled WGS sequence"/>
</dbReference>
<sequence>MGHGITAEWHRPPGGRNERVNDGAGDNATSPPHGPGARLRAARESAGLSIGDIAGRTRIPQRHLESIEGGAYAALPSTTYAVGFARAYARAVGIDDASIAADVRRELAVTAPERHVTIPVYEVEDPSRTPPRGIVWGGVIVALLLIVGVALWYGTDLFRGGAPAEPAVASEQAVVPVPAPAASPTPVAGGQVSLTATDEVWVRIYDAADTTLLLKTMAAGERYDVPPGANDPMINVGRPDQLRVTVNGSAVPPLGDGRVAIKDVKISAAALLARGAAGGTPAPTPTPTPTASGTVPPAFN</sequence>
<feature type="transmembrane region" description="Helical" evidence="2">
    <location>
        <begin position="134"/>
        <end position="153"/>
    </location>
</feature>
<proteinExistence type="predicted"/>
<feature type="compositionally biased region" description="Low complexity" evidence="1">
    <location>
        <begin position="289"/>
        <end position="300"/>
    </location>
</feature>
<keyword evidence="2" id="KW-1133">Transmembrane helix</keyword>
<keyword evidence="5" id="KW-1185">Reference proteome</keyword>
<feature type="domain" description="HTH cro/C1-type" evidence="3">
    <location>
        <begin position="38"/>
        <end position="94"/>
    </location>
</feature>
<dbReference type="Gene3D" id="1.10.260.40">
    <property type="entry name" value="lambda repressor-like DNA-binding domains"/>
    <property type="match status" value="1"/>
</dbReference>
<accession>A0A285QF28</accession>